<reference evidence="2 3" key="1">
    <citation type="submission" date="2017-09" db="EMBL/GenBank/DDBJ databases">
        <authorList>
            <person name="Varghese N."/>
            <person name="Submissions S."/>
        </authorList>
    </citation>
    <scope>NUCLEOTIDE SEQUENCE [LARGE SCALE GENOMIC DNA]</scope>
    <source>
        <strain evidence="2 3">OK806</strain>
    </source>
</reference>
<evidence type="ECO:0000313" key="2">
    <source>
        <dbReference type="EMBL" id="SOE91243.1"/>
    </source>
</evidence>
<name>A0A7Z7IEZ8_9BURK</name>
<evidence type="ECO:0000313" key="3">
    <source>
        <dbReference type="Proteomes" id="UP000219522"/>
    </source>
</evidence>
<keyword evidence="3" id="KW-1185">Reference proteome</keyword>
<dbReference type="AlphaFoldDB" id="A0A7Z7IEZ8"/>
<sequence length="44" mass="4766">MPALDCQRSVDLNDVAGNAGRRADHLQGDEFESVTRAANRKSPP</sequence>
<protein>
    <submittedName>
        <fullName evidence="2">Uncharacterized protein</fullName>
    </submittedName>
</protein>
<evidence type="ECO:0000256" key="1">
    <source>
        <dbReference type="SAM" id="MobiDB-lite"/>
    </source>
</evidence>
<gene>
    <name evidence="2" type="ORF">SAMN05446927_8141</name>
</gene>
<organism evidence="2 3">
    <name type="scientific">Caballeronia arationis</name>
    <dbReference type="NCBI Taxonomy" id="1777142"/>
    <lineage>
        <taxon>Bacteria</taxon>
        <taxon>Pseudomonadati</taxon>
        <taxon>Pseudomonadota</taxon>
        <taxon>Betaproteobacteria</taxon>
        <taxon>Burkholderiales</taxon>
        <taxon>Burkholderiaceae</taxon>
        <taxon>Caballeronia</taxon>
    </lineage>
</organism>
<proteinExistence type="predicted"/>
<comment type="caution">
    <text evidence="2">The sequence shown here is derived from an EMBL/GenBank/DDBJ whole genome shotgun (WGS) entry which is preliminary data.</text>
</comment>
<dbReference type="RefSeq" id="WP_279630628.1">
    <property type="nucleotide sequence ID" value="NZ_OCSU01000004.1"/>
</dbReference>
<accession>A0A7Z7IEZ8</accession>
<feature type="region of interest" description="Disordered" evidence="1">
    <location>
        <begin position="14"/>
        <end position="44"/>
    </location>
</feature>
<dbReference type="Proteomes" id="UP000219522">
    <property type="component" value="Unassembled WGS sequence"/>
</dbReference>
<dbReference type="EMBL" id="OCSU01000004">
    <property type="protein sequence ID" value="SOE91243.1"/>
    <property type="molecule type" value="Genomic_DNA"/>
</dbReference>